<dbReference type="RefSeq" id="WP_074372176.1">
    <property type="nucleotide sequence ID" value="NZ_AP024907.1"/>
</dbReference>
<name>A0A1N6M2J1_9VIBR</name>
<accession>A0A1N6M2J1</accession>
<dbReference type="InterPro" id="IPR050696">
    <property type="entry name" value="FtsA/MreB"/>
</dbReference>
<dbReference type="EMBL" id="FSSB01000009">
    <property type="protein sequence ID" value="SIO93600.1"/>
    <property type="molecule type" value="Genomic_DNA"/>
</dbReference>
<dbReference type="PANTHER" id="PTHR32432:SF3">
    <property type="entry name" value="ETHANOLAMINE UTILIZATION PROTEIN EUTJ"/>
    <property type="match status" value="1"/>
</dbReference>
<evidence type="ECO:0000313" key="1">
    <source>
        <dbReference type="EMBL" id="SIO93600.1"/>
    </source>
</evidence>
<organism evidence="1 2">
    <name type="scientific">Vibrio spartinae</name>
    <dbReference type="NCBI Taxonomy" id="1918945"/>
    <lineage>
        <taxon>Bacteria</taxon>
        <taxon>Pseudomonadati</taxon>
        <taxon>Pseudomonadota</taxon>
        <taxon>Gammaproteobacteria</taxon>
        <taxon>Vibrionales</taxon>
        <taxon>Vibrionaceae</taxon>
        <taxon>Vibrio</taxon>
    </lineage>
</organism>
<dbReference type="Gene3D" id="3.30.1490.300">
    <property type="match status" value="1"/>
</dbReference>
<sequence length="311" mass="34822">MRKRIVTGIDIRRHRITTVTLKRQHNIVSLLACETLPVPDDILSENEVIDYQSIVNKLAEIRKRLPFWQNRVAISIPDLAVMTRTVEPSINTSIDTSIDSYDQSLAPWLIAQAFSEKTGLSGSSVYLDYVPLETGYQVYAAKKEVVESRLQALCRAGLKPVLIDTEKQAFLQFLLEAMCRAQRQGWLLIDIGEDTIALGFVTDELNFYRQFPFSAQAFDAALTLVLQEVQRFISLHPAALLNGIWINGTPSMYQTFLQGLRQQFREPIEHLVAVSVFETSALIPVHLSPFIPLAAGSALRGLMALESGYAA</sequence>
<evidence type="ECO:0000313" key="2">
    <source>
        <dbReference type="Proteomes" id="UP000184774"/>
    </source>
</evidence>
<dbReference type="AlphaFoldDB" id="A0A1N6M2J1"/>
<gene>
    <name evidence="1" type="ORF">VSP9026_01270</name>
</gene>
<protein>
    <submittedName>
        <fullName evidence="1">Competence protein A</fullName>
    </submittedName>
</protein>
<dbReference type="InterPro" id="IPR005883">
    <property type="entry name" value="PilM"/>
</dbReference>
<dbReference type="PANTHER" id="PTHR32432">
    <property type="entry name" value="CELL DIVISION PROTEIN FTSA-RELATED"/>
    <property type="match status" value="1"/>
</dbReference>
<reference evidence="1 2" key="1">
    <citation type="submission" date="2016-12" db="EMBL/GenBank/DDBJ databases">
        <authorList>
            <person name="Song W.-J."/>
            <person name="Kurnit D.M."/>
        </authorList>
    </citation>
    <scope>NUCLEOTIDE SEQUENCE [LARGE SCALE GENOMIC DNA]</scope>
    <source>
        <strain evidence="1 2">CECT 9026</strain>
    </source>
</reference>
<dbReference type="Gene3D" id="3.30.420.40">
    <property type="match status" value="2"/>
</dbReference>
<dbReference type="Pfam" id="PF11104">
    <property type="entry name" value="PilM_2"/>
    <property type="match status" value="1"/>
</dbReference>
<dbReference type="Proteomes" id="UP000184774">
    <property type="component" value="Unassembled WGS sequence"/>
</dbReference>
<dbReference type="OrthoDB" id="9773403at2"/>
<proteinExistence type="predicted"/>